<dbReference type="Proteomes" id="UP000034879">
    <property type="component" value="Unassembled WGS sequence"/>
</dbReference>
<accession>A0A0G1SY01</accession>
<organism evidence="6 7">
    <name type="scientific">Candidatus Nomurabacteria bacterium GW2011_GWB1_47_6</name>
    <dbReference type="NCBI Taxonomy" id="1618749"/>
    <lineage>
        <taxon>Bacteria</taxon>
        <taxon>Candidatus Nomuraibacteriota</taxon>
    </lineage>
</organism>
<dbReference type="Pfam" id="PF00466">
    <property type="entry name" value="Ribosomal_L10"/>
    <property type="match status" value="1"/>
</dbReference>
<dbReference type="Gene3D" id="6.10.250.290">
    <property type="match status" value="1"/>
</dbReference>
<comment type="similarity">
    <text evidence="1">Belongs to the universal ribosomal protein uL10 family.</text>
</comment>
<evidence type="ECO:0000313" key="6">
    <source>
        <dbReference type="EMBL" id="KKU74357.1"/>
    </source>
</evidence>
<dbReference type="Gene3D" id="3.30.70.1730">
    <property type="match status" value="1"/>
</dbReference>
<keyword evidence="2 6" id="KW-0689">Ribosomal protein</keyword>
<proteinExistence type="inferred from homology"/>
<evidence type="ECO:0000256" key="4">
    <source>
        <dbReference type="ARBA" id="ARBA00035202"/>
    </source>
</evidence>
<dbReference type="SUPFAM" id="SSF160369">
    <property type="entry name" value="Ribosomal protein L10-like"/>
    <property type="match status" value="1"/>
</dbReference>
<dbReference type="InterPro" id="IPR043141">
    <property type="entry name" value="Ribosomal_uL10-like_sf"/>
</dbReference>
<dbReference type="GO" id="GO:1990904">
    <property type="term" value="C:ribonucleoprotein complex"/>
    <property type="evidence" value="ECO:0007669"/>
    <property type="project" value="UniProtKB-KW"/>
</dbReference>
<evidence type="ECO:0000256" key="2">
    <source>
        <dbReference type="ARBA" id="ARBA00022980"/>
    </source>
</evidence>
<protein>
    <recommendedName>
        <fullName evidence="4">Large ribosomal subunit protein uL10</fullName>
    </recommendedName>
    <alternativeName>
        <fullName evidence="5">50S ribosomal protein L10</fullName>
    </alternativeName>
</protein>
<reference evidence="6 7" key="1">
    <citation type="journal article" date="2015" name="Nature">
        <title>rRNA introns, odd ribosomes, and small enigmatic genomes across a large radiation of phyla.</title>
        <authorList>
            <person name="Brown C.T."/>
            <person name="Hug L.A."/>
            <person name="Thomas B.C."/>
            <person name="Sharon I."/>
            <person name="Castelle C.J."/>
            <person name="Singh A."/>
            <person name="Wilkins M.J."/>
            <person name="Williams K.H."/>
            <person name="Banfield J.F."/>
        </authorList>
    </citation>
    <scope>NUCLEOTIDE SEQUENCE [LARGE SCALE GENOMIC DNA]</scope>
</reference>
<dbReference type="EMBL" id="LCOJ01000037">
    <property type="protein sequence ID" value="KKU74357.1"/>
    <property type="molecule type" value="Genomic_DNA"/>
</dbReference>
<name>A0A0G1SY01_9BACT</name>
<dbReference type="InterPro" id="IPR047865">
    <property type="entry name" value="Ribosomal_uL10_bac_type"/>
</dbReference>
<comment type="caution">
    <text evidence="6">The sequence shown here is derived from an EMBL/GenBank/DDBJ whole genome shotgun (WGS) entry which is preliminary data.</text>
</comment>
<dbReference type="AlphaFoldDB" id="A0A0G1SY01"/>
<sequence length="182" mass="19704">MKTKQQKQETVKSLTAKFKTARMVAVTSFAKAGEKGLGVAQTQTLKRGLRADGGEYIVAKKRLVNIARQMAGLSDELDAEKLPGSVGVVVGGAEADAVKLAKDIYDFSKANPVFEIFGALLDKNFISKARFIELAKLPSREVLIGRLLGMMQYPIKGFMNAVGGNSRKLVMVLNQIAISKTK</sequence>
<dbReference type="GO" id="GO:0005840">
    <property type="term" value="C:ribosome"/>
    <property type="evidence" value="ECO:0007669"/>
    <property type="project" value="UniProtKB-KW"/>
</dbReference>
<dbReference type="InterPro" id="IPR001790">
    <property type="entry name" value="Ribosomal_uL10"/>
</dbReference>
<dbReference type="PATRIC" id="fig|1618749.3.peg.586"/>
<dbReference type="PANTHER" id="PTHR11560">
    <property type="entry name" value="39S RIBOSOMAL PROTEIN L10, MITOCHONDRIAL"/>
    <property type="match status" value="1"/>
</dbReference>
<dbReference type="CDD" id="cd05797">
    <property type="entry name" value="Ribosomal_L10"/>
    <property type="match status" value="1"/>
</dbReference>
<evidence type="ECO:0000256" key="1">
    <source>
        <dbReference type="ARBA" id="ARBA00008889"/>
    </source>
</evidence>
<keyword evidence="3" id="KW-0687">Ribonucleoprotein</keyword>
<evidence type="ECO:0000256" key="3">
    <source>
        <dbReference type="ARBA" id="ARBA00023274"/>
    </source>
</evidence>
<dbReference type="NCBIfam" id="NF000955">
    <property type="entry name" value="PRK00099.1-1"/>
    <property type="match status" value="1"/>
</dbReference>
<gene>
    <name evidence="6" type="ORF">UY01_C0037G0012</name>
</gene>
<evidence type="ECO:0000256" key="5">
    <source>
        <dbReference type="ARBA" id="ARBA00035502"/>
    </source>
</evidence>
<evidence type="ECO:0000313" key="7">
    <source>
        <dbReference type="Proteomes" id="UP000034879"/>
    </source>
</evidence>